<evidence type="ECO:0000256" key="3">
    <source>
        <dbReference type="ARBA" id="ARBA00022989"/>
    </source>
</evidence>
<organism evidence="7 8">
    <name type="scientific">Armillaria ostoyae</name>
    <name type="common">Armillaria root rot fungus</name>
    <dbReference type="NCBI Taxonomy" id="47428"/>
    <lineage>
        <taxon>Eukaryota</taxon>
        <taxon>Fungi</taxon>
        <taxon>Dikarya</taxon>
        <taxon>Basidiomycota</taxon>
        <taxon>Agaricomycotina</taxon>
        <taxon>Agaricomycetes</taxon>
        <taxon>Agaricomycetidae</taxon>
        <taxon>Agaricales</taxon>
        <taxon>Marasmiineae</taxon>
        <taxon>Physalacriaceae</taxon>
        <taxon>Armillaria</taxon>
    </lineage>
</organism>
<evidence type="ECO:0000256" key="4">
    <source>
        <dbReference type="ARBA" id="ARBA00023136"/>
    </source>
</evidence>
<keyword evidence="8" id="KW-1185">Reference proteome</keyword>
<evidence type="ECO:0000313" key="7">
    <source>
        <dbReference type="EMBL" id="SJK97543.1"/>
    </source>
</evidence>
<sequence>MAGAHPSGFNPHLPGFKHNFLAKALGATMWFFIFYRARKDGSAKLLVWPVIVSFVLGLNVPRAIIRSSSMVATEHMASITDTAELGRTEYWPHAPKDSTKHVLIVADPQILDLHSYPGRSALLTFLSRLFTDLNLRKSWKAATKKNPDAVVFLGDMMDGGRFEMTDSEYEDYFRRFMHIFNMKANIPVYFIPGNHDTGLGSSATFSHDARARYISHFGPLNSQFSIANHTLVLLDAPTLVEEDYRRNGRGQSFDDWKAVPDGPIQFAKSFAAGQHIQPVILFNHIPMSRPDGSSCGPLRERGTIRRGVGIGYQNTLGKQTSTFLLDSFRPTLIFSGDDHDYCDYRHEFRLDGQLRHAREITVKSFSMAMGVRRPGFQLLSLVPPSEVSGSSHADKPCLLPDQLGIYLNIYVPLIVLSLLSLLLVNLSRTRRLPPWMAPKPSMTTNQNFHVGRASSPFFKTLRSRFDGDKDKVSAYPSDRNELSLPLPGSSNPGRRRHIKWKYACCSLAAPLRIGASKQRGFIGGFLRDIRDVAIPPLSIFMIIAWIFS</sequence>
<dbReference type="GO" id="GO:0016020">
    <property type="term" value="C:membrane"/>
    <property type="evidence" value="ECO:0007669"/>
    <property type="project" value="UniProtKB-SubCell"/>
</dbReference>
<dbReference type="GO" id="GO:0016787">
    <property type="term" value="F:hydrolase activity"/>
    <property type="evidence" value="ECO:0007669"/>
    <property type="project" value="InterPro"/>
</dbReference>
<protein>
    <recommendedName>
        <fullName evidence="6">Calcineurin-like phosphoesterase domain-containing protein</fullName>
    </recommendedName>
</protein>
<dbReference type="AlphaFoldDB" id="A0A284QM58"/>
<name>A0A284QM58_ARMOS</name>
<keyword evidence="4 5" id="KW-0472">Membrane</keyword>
<dbReference type="GO" id="GO:0005783">
    <property type="term" value="C:endoplasmic reticulum"/>
    <property type="evidence" value="ECO:0007669"/>
    <property type="project" value="TreeGrafter"/>
</dbReference>
<evidence type="ECO:0000313" key="8">
    <source>
        <dbReference type="Proteomes" id="UP000219338"/>
    </source>
</evidence>
<feature type="transmembrane region" description="Helical" evidence="5">
    <location>
        <begin position="45"/>
        <end position="65"/>
    </location>
</feature>
<evidence type="ECO:0000256" key="2">
    <source>
        <dbReference type="ARBA" id="ARBA00022692"/>
    </source>
</evidence>
<dbReference type="EMBL" id="FUEG01000001">
    <property type="protein sequence ID" value="SJK97543.1"/>
    <property type="molecule type" value="Genomic_DNA"/>
</dbReference>
<proteinExistence type="predicted"/>
<dbReference type="OrthoDB" id="5977743at2759"/>
<dbReference type="STRING" id="47428.A0A284QM58"/>
<dbReference type="PANTHER" id="PTHR13315:SF4">
    <property type="entry name" value="METALLOPHOSPHOESTERASE, ISOFORM E"/>
    <property type="match status" value="1"/>
</dbReference>
<dbReference type="InterPro" id="IPR004843">
    <property type="entry name" value="Calcineurin-like_PHP"/>
</dbReference>
<dbReference type="SUPFAM" id="SSF56300">
    <property type="entry name" value="Metallo-dependent phosphatases"/>
    <property type="match status" value="1"/>
</dbReference>
<keyword evidence="3 5" id="KW-1133">Transmembrane helix</keyword>
<dbReference type="Proteomes" id="UP000219338">
    <property type="component" value="Unassembled WGS sequence"/>
</dbReference>
<reference evidence="8" key="1">
    <citation type="journal article" date="2017" name="Nat. Ecol. Evol.">
        <title>Genome expansion and lineage-specific genetic innovations in the forest pathogenic fungi Armillaria.</title>
        <authorList>
            <person name="Sipos G."/>
            <person name="Prasanna A.N."/>
            <person name="Walter M.C."/>
            <person name="O'Connor E."/>
            <person name="Balint B."/>
            <person name="Krizsan K."/>
            <person name="Kiss B."/>
            <person name="Hess J."/>
            <person name="Varga T."/>
            <person name="Slot J."/>
            <person name="Riley R."/>
            <person name="Boka B."/>
            <person name="Rigling D."/>
            <person name="Barry K."/>
            <person name="Lee J."/>
            <person name="Mihaltcheva S."/>
            <person name="LaButti K."/>
            <person name="Lipzen A."/>
            <person name="Waldron R."/>
            <person name="Moloney N.M."/>
            <person name="Sperisen C."/>
            <person name="Kredics L."/>
            <person name="Vagvoelgyi C."/>
            <person name="Patrignani A."/>
            <person name="Fitzpatrick D."/>
            <person name="Nagy I."/>
            <person name="Doyle S."/>
            <person name="Anderson J.B."/>
            <person name="Grigoriev I.V."/>
            <person name="Gueldener U."/>
            <person name="Muensterkoetter M."/>
            <person name="Nagy L.G."/>
        </authorList>
    </citation>
    <scope>NUCLEOTIDE SEQUENCE [LARGE SCALE GENOMIC DNA]</scope>
    <source>
        <strain evidence="8">C18/9</strain>
    </source>
</reference>
<feature type="transmembrane region" description="Helical" evidence="5">
    <location>
        <begin position="20"/>
        <end position="38"/>
    </location>
</feature>
<feature type="transmembrane region" description="Helical" evidence="5">
    <location>
        <begin position="405"/>
        <end position="426"/>
    </location>
</feature>
<evidence type="ECO:0000256" key="1">
    <source>
        <dbReference type="ARBA" id="ARBA00004141"/>
    </source>
</evidence>
<evidence type="ECO:0000256" key="5">
    <source>
        <dbReference type="SAM" id="Phobius"/>
    </source>
</evidence>
<evidence type="ECO:0000259" key="6">
    <source>
        <dbReference type="Pfam" id="PF00149"/>
    </source>
</evidence>
<dbReference type="InterPro" id="IPR033308">
    <property type="entry name" value="PGAP5/Cdc1/Ted1"/>
</dbReference>
<dbReference type="InterPro" id="IPR029052">
    <property type="entry name" value="Metallo-depent_PP-like"/>
</dbReference>
<gene>
    <name evidence="7" type="ORF">ARMOST_00795</name>
</gene>
<dbReference type="Gene3D" id="3.60.21.10">
    <property type="match status" value="1"/>
</dbReference>
<comment type="subcellular location">
    <subcellularLocation>
        <location evidence="1">Membrane</location>
        <topology evidence="1">Multi-pass membrane protein</topology>
    </subcellularLocation>
</comment>
<dbReference type="GO" id="GO:0006506">
    <property type="term" value="P:GPI anchor biosynthetic process"/>
    <property type="evidence" value="ECO:0007669"/>
    <property type="project" value="InterPro"/>
</dbReference>
<dbReference type="PANTHER" id="PTHR13315">
    <property type="entry name" value="METALLO PHOSPHOESTERASE RELATED"/>
    <property type="match status" value="1"/>
</dbReference>
<keyword evidence="2 5" id="KW-0812">Transmembrane</keyword>
<feature type="domain" description="Calcineurin-like phosphoesterase" evidence="6">
    <location>
        <begin position="103"/>
        <end position="341"/>
    </location>
</feature>
<accession>A0A284QM58</accession>
<dbReference type="Pfam" id="PF00149">
    <property type="entry name" value="Metallophos"/>
    <property type="match status" value="1"/>
</dbReference>